<reference evidence="3" key="1">
    <citation type="submission" date="2021-05" db="EMBL/GenBank/DDBJ databases">
        <authorList>
            <person name="Pietrasiak N."/>
            <person name="Ward R."/>
            <person name="Stajich J.E."/>
            <person name="Kurbessoian T."/>
        </authorList>
    </citation>
    <scope>NUCLEOTIDE SEQUENCE</scope>
    <source>
        <strain evidence="3">GSE-TBD4-15B</strain>
    </source>
</reference>
<evidence type="ECO:0000313" key="3">
    <source>
        <dbReference type="EMBL" id="MBW4467190.1"/>
    </source>
</evidence>
<feature type="compositionally biased region" description="Basic and acidic residues" evidence="1">
    <location>
        <begin position="206"/>
        <end position="224"/>
    </location>
</feature>
<dbReference type="InterPro" id="IPR012296">
    <property type="entry name" value="Nuclease_put_TT1808"/>
</dbReference>
<dbReference type="Pfam" id="PF05685">
    <property type="entry name" value="Uma2"/>
    <property type="match status" value="1"/>
</dbReference>
<comment type="caution">
    <text evidence="3">The sequence shown here is derived from an EMBL/GenBank/DDBJ whole genome shotgun (WGS) entry which is preliminary data.</text>
</comment>
<dbReference type="PANTHER" id="PTHR33352">
    <property type="entry name" value="SLR1095 PROTEIN"/>
    <property type="match status" value="1"/>
</dbReference>
<dbReference type="AlphaFoldDB" id="A0A951U619"/>
<dbReference type="PANTHER" id="PTHR33352:SF3">
    <property type="entry name" value="SLR1612 PROTEIN"/>
    <property type="match status" value="1"/>
</dbReference>
<evidence type="ECO:0000256" key="1">
    <source>
        <dbReference type="SAM" id="MobiDB-lite"/>
    </source>
</evidence>
<protein>
    <submittedName>
        <fullName evidence="3">Uma2 family endonuclease</fullName>
    </submittedName>
</protein>
<evidence type="ECO:0000313" key="4">
    <source>
        <dbReference type="Proteomes" id="UP000707356"/>
    </source>
</evidence>
<evidence type="ECO:0000259" key="2">
    <source>
        <dbReference type="Pfam" id="PF05685"/>
    </source>
</evidence>
<organism evidence="3 4">
    <name type="scientific">Pegethrix bostrychoides GSE-TBD4-15B</name>
    <dbReference type="NCBI Taxonomy" id="2839662"/>
    <lineage>
        <taxon>Bacteria</taxon>
        <taxon>Bacillati</taxon>
        <taxon>Cyanobacteriota</taxon>
        <taxon>Cyanophyceae</taxon>
        <taxon>Oculatellales</taxon>
        <taxon>Oculatellaceae</taxon>
        <taxon>Pegethrix</taxon>
    </lineage>
</organism>
<keyword evidence="3" id="KW-0378">Hydrolase</keyword>
<reference evidence="3" key="2">
    <citation type="journal article" date="2022" name="Microbiol. Resour. Announc.">
        <title>Metagenome Sequencing to Explore Phylogenomics of Terrestrial Cyanobacteria.</title>
        <authorList>
            <person name="Ward R.D."/>
            <person name="Stajich J.E."/>
            <person name="Johansen J.R."/>
            <person name="Huntemann M."/>
            <person name="Clum A."/>
            <person name="Foster B."/>
            <person name="Foster B."/>
            <person name="Roux S."/>
            <person name="Palaniappan K."/>
            <person name="Varghese N."/>
            <person name="Mukherjee S."/>
            <person name="Reddy T.B.K."/>
            <person name="Daum C."/>
            <person name="Copeland A."/>
            <person name="Chen I.A."/>
            <person name="Ivanova N.N."/>
            <person name="Kyrpides N.C."/>
            <person name="Shapiro N."/>
            <person name="Eloe-Fadrosh E.A."/>
            <person name="Pietrasiak N."/>
        </authorList>
    </citation>
    <scope>NUCLEOTIDE SEQUENCE</scope>
    <source>
        <strain evidence="3">GSE-TBD4-15B</strain>
    </source>
</reference>
<dbReference type="CDD" id="cd06260">
    <property type="entry name" value="DUF820-like"/>
    <property type="match status" value="1"/>
</dbReference>
<dbReference type="InterPro" id="IPR011335">
    <property type="entry name" value="Restrct_endonuc-II-like"/>
</dbReference>
<dbReference type="InterPro" id="IPR008538">
    <property type="entry name" value="Uma2"/>
</dbReference>
<sequence>MTQAADVTQQVVPQQAVEAILAFPPADLWSDEPPLESDRHRDQIDLLIRLIRWAFCERQDVYVAGNLTVYYSPNQKKSEDFRGPDVFVVLGTENRPRRSWTVWHENGKYPNLIVELLSDSTASIDRGEKKELYQSVWRVPEYFWFDPVTLEFQGFQLLRGQYEPIQPRPQGWLWSDELGLFLGIHDQKLRLFTPGGSLVPLPEEDAMQRAEQEKQRADQEKQRREQLEAFLRSQGFDPDHLPEQ</sequence>
<dbReference type="EMBL" id="JAHHHV010000074">
    <property type="protein sequence ID" value="MBW4467190.1"/>
    <property type="molecule type" value="Genomic_DNA"/>
</dbReference>
<accession>A0A951U619</accession>
<name>A0A951U619_9CYAN</name>
<dbReference type="SUPFAM" id="SSF52980">
    <property type="entry name" value="Restriction endonuclease-like"/>
    <property type="match status" value="1"/>
</dbReference>
<proteinExistence type="predicted"/>
<feature type="domain" description="Putative restriction endonuclease" evidence="2">
    <location>
        <begin position="33"/>
        <end position="180"/>
    </location>
</feature>
<dbReference type="GO" id="GO:0004519">
    <property type="term" value="F:endonuclease activity"/>
    <property type="evidence" value="ECO:0007669"/>
    <property type="project" value="UniProtKB-KW"/>
</dbReference>
<gene>
    <name evidence="3" type="ORF">KME07_17325</name>
</gene>
<dbReference type="Gene3D" id="3.90.1570.10">
    <property type="entry name" value="tt1808, chain A"/>
    <property type="match status" value="1"/>
</dbReference>
<feature type="region of interest" description="Disordered" evidence="1">
    <location>
        <begin position="201"/>
        <end position="224"/>
    </location>
</feature>
<keyword evidence="3" id="KW-0540">Nuclease</keyword>
<dbReference type="Proteomes" id="UP000707356">
    <property type="component" value="Unassembled WGS sequence"/>
</dbReference>
<keyword evidence="3" id="KW-0255">Endonuclease</keyword>